<dbReference type="PIRSF" id="PIRSF018169">
    <property type="entry name" value="PAF_acetylhydrolase"/>
    <property type="match status" value="1"/>
</dbReference>
<keyword evidence="7" id="KW-1185">Reference proteome</keyword>
<comment type="catalytic activity">
    <reaction evidence="5">
        <text>a 1-O-alkyl-2-acetyl-sn-glycero-3-phosphocholine + H2O = a 1-O-alkyl-sn-glycero-3-phosphocholine + acetate + H(+)</text>
        <dbReference type="Rhea" id="RHEA:17777"/>
        <dbReference type="ChEBI" id="CHEBI:15377"/>
        <dbReference type="ChEBI" id="CHEBI:15378"/>
        <dbReference type="ChEBI" id="CHEBI:30089"/>
        <dbReference type="ChEBI" id="CHEBI:30909"/>
        <dbReference type="ChEBI" id="CHEBI:36707"/>
        <dbReference type="EC" id="3.1.1.47"/>
    </reaction>
</comment>
<dbReference type="PANTHER" id="PTHR10272:SF0">
    <property type="entry name" value="PLATELET-ACTIVATING FACTOR ACETYLHYDROLASE"/>
    <property type="match status" value="1"/>
</dbReference>
<dbReference type="InterPro" id="IPR029058">
    <property type="entry name" value="AB_hydrolase_fold"/>
</dbReference>
<evidence type="ECO:0000256" key="5">
    <source>
        <dbReference type="PIRNR" id="PIRNR018169"/>
    </source>
</evidence>
<protein>
    <recommendedName>
        <fullName evidence="1 5">1-alkyl-2-acetylglycerophosphocholine esterase</fullName>
        <ecNumber evidence="1 5">3.1.1.47</ecNumber>
    </recommendedName>
</protein>
<dbReference type="Pfam" id="PF03403">
    <property type="entry name" value="PAF-AH_p_II"/>
    <property type="match status" value="1"/>
</dbReference>
<dbReference type="EC" id="3.1.1.47" evidence="1 5"/>
<sequence>MSYIVPKLAGRYNVACTDIITKVGRDRVFFRLYYPTQNAPDPQTVPRWLGDDAWNYAHGYADYLGLPYLGWLFRYLLYGAQLPCTWNGNFVLPEGRDKLPVVVFSHGLGGTRFIYSAMCLNLASHGCIVAAIEHADGTAATTFYYEQNENGEKIKKWTEYKKDVGNLPNEFEIRNEQVHFRADDCIKLRNHLEEINNGNFESVDPAIDLSVFQGAFDFEKCVMMGHSFGAGTTVAVLSKDQRFKAAVCLDPWLYPLDKEVYKNVSAIPILFVNTEMYQSEAMLANIRKLDSDTFNVDVERLTFTVMGAVHQTHSDFPLVVPFNFLAKYFGLVGTIDPLLGVEIIVSLFSSFLGKHLNEDFGSPIEEVIKTYKDLVHVGPTLKLDEDKVEKSKNTLRSSL</sequence>
<dbReference type="EMBL" id="CAWYQH010000119">
    <property type="protein sequence ID" value="CAK8691399.1"/>
    <property type="molecule type" value="Genomic_DNA"/>
</dbReference>
<organism evidence="6 7">
    <name type="scientific">Clavelina lepadiformis</name>
    <name type="common">Light-bulb sea squirt</name>
    <name type="synonym">Ascidia lepadiformis</name>
    <dbReference type="NCBI Taxonomy" id="159417"/>
    <lineage>
        <taxon>Eukaryota</taxon>
        <taxon>Metazoa</taxon>
        <taxon>Chordata</taxon>
        <taxon>Tunicata</taxon>
        <taxon>Ascidiacea</taxon>
        <taxon>Aplousobranchia</taxon>
        <taxon>Clavelinidae</taxon>
        <taxon>Clavelina</taxon>
    </lineage>
</organism>
<evidence type="ECO:0000256" key="4">
    <source>
        <dbReference type="ARBA" id="ARBA00023098"/>
    </source>
</evidence>
<dbReference type="Gene3D" id="3.40.50.1820">
    <property type="entry name" value="alpha/beta hydrolase"/>
    <property type="match status" value="1"/>
</dbReference>
<evidence type="ECO:0000256" key="3">
    <source>
        <dbReference type="ARBA" id="ARBA00022963"/>
    </source>
</evidence>
<gene>
    <name evidence="6" type="ORF">CVLEPA_LOCUS23960</name>
</gene>
<accession>A0ABP0GKT7</accession>
<comment type="caution">
    <text evidence="6">The sequence shown here is derived from an EMBL/GenBank/DDBJ whole genome shotgun (WGS) entry which is preliminary data.</text>
</comment>
<dbReference type="PANTHER" id="PTHR10272">
    <property type="entry name" value="PLATELET-ACTIVATING FACTOR ACETYLHYDROLASE"/>
    <property type="match status" value="1"/>
</dbReference>
<proteinExistence type="predicted"/>
<keyword evidence="3 5" id="KW-0442">Lipid degradation</keyword>
<keyword evidence="4 5" id="KW-0443">Lipid metabolism</keyword>
<evidence type="ECO:0000313" key="7">
    <source>
        <dbReference type="Proteomes" id="UP001642483"/>
    </source>
</evidence>
<dbReference type="InterPro" id="IPR016715">
    <property type="entry name" value="PAF_acetylhydro_eukaryote"/>
</dbReference>
<keyword evidence="2 5" id="KW-0378">Hydrolase</keyword>
<evidence type="ECO:0000256" key="2">
    <source>
        <dbReference type="ARBA" id="ARBA00022801"/>
    </source>
</evidence>
<reference evidence="6 7" key="1">
    <citation type="submission" date="2024-02" db="EMBL/GenBank/DDBJ databases">
        <authorList>
            <person name="Daric V."/>
            <person name="Darras S."/>
        </authorList>
    </citation>
    <scope>NUCLEOTIDE SEQUENCE [LARGE SCALE GENOMIC DNA]</scope>
</reference>
<evidence type="ECO:0000313" key="6">
    <source>
        <dbReference type="EMBL" id="CAK8691399.1"/>
    </source>
</evidence>
<dbReference type="SUPFAM" id="SSF53474">
    <property type="entry name" value="alpha/beta-Hydrolases"/>
    <property type="match status" value="1"/>
</dbReference>
<dbReference type="Proteomes" id="UP001642483">
    <property type="component" value="Unassembled WGS sequence"/>
</dbReference>
<name>A0ABP0GKT7_CLALP</name>
<evidence type="ECO:0000256" key="1">
    <source>
        <dbReference type="ARBA" id="ARBA00013201"/>
    </source>
</evidence>